<protein>
    <submittedName>
        <fullName evidence="1">Non-ribosomal peptide synthetase/polyketide synthase</fullName>
    </submittedName>
</protein>
<name>A0A6P2HBJ6_BURL3</name>
<dbReference type="Proteomes" id="UP000494174">
    <property type="component" value="Unassembled WGS sequence"/>
</dbReference>
<accession>A0A6P2HBJ6</accession>
<sequence length="115" mass="12428">MPPPAGVDSDAWRRCVQPQVSVDFVSAAAARPSAWFSAAPEAVGADRAATDERSHLLNLVCVAGDGELAFECRYSDAVHTRATAERLLRRWREHMEAALAHVADAAVPVVEHDHS</sequence>
<evidence type="ECO:0000313" key="1">
    <source>
        <dbReference type="EMBL" id="VWB14038.1"/>
    </source>
</evidence>
<gene>
    <name evidence="1" type="ORF">BLA15945_00499</name>
</gene>
<proteinExistence type="predicted"/>
<dbReference type="Gene3D" id="3.30.559.30">
    <property type="entry name" value="Nonribosomal peptide synthetase, condensation domain"/>
    <property type="match status" value="1"/>
</dbReference>
<dbReference type="AlphaFoldDB" id="A0A6P2HBJ6"/>
<reference evidence="1 2" key="1">
    <citation type="submission" date="2019-09" db="EMBL/GenBank/DDBJ databases">
        <authorList>
            <person name="Depoorter E."/>
        </authorList>
    </citation>
    <scope>NUCLEOTIDE SEQUENCE [LARGE SCALE GENOMIC DNA]</scope>
    <source>
        <strain evidence="1">R-15945</strain>
    </source>
</reference>
<evidence type="ECO:0000313" key="2">
    <source>
        <dbReference type="Proteomes" id="UP000494174"/>
    </source>
</evidence>
<organism evidence="1 2">
    <name type="scientific">Burkholderia lata (strain ATCC 17760 / DSM 23089 / LMG 22485 / NCIMB 9086 / R18194 / 383)</name>
    <dbReference type="NCBI Taxonomy" id="482957"/>
    <lineage>
        <taxon>Bacteria</taxon>
        <taxon>Pseudomonadati</taxon>
        <taxon>Pseudomonadota</taxon>
        <taxon>Betaproteobacteria</taxon>
        <taxon>Burkholderiales</taxon>
        <taxon>Burkholderiaceae</taxon>
        <taxon>Burkholderia</taxon>
        <taxon>Burkholderia cepacia complex</taxon>
    </lineage>
</organism>
<dbReference type="SUPFAM" id="SSF52777">
    <property type="entry name" value="CoA-dependent acyltransferases"/>
    <property type="match status" value="1"/>
</dbReference>
<dbReference type="EMBL" id="CABVPU010000001">
    <property type="protein sequence ID" value="VWB14038.1"/>
    <property type="molecule type" value="Genomic_DNA"/>
</dbReference>